<organism evidence="4 5">
    <name type="scientific">Phytophthora fragariaefolia</name>
    <dbReference type="NCBI Taxonomy" id="1490495"/>
    <lineage>
        <taxon>Eukaryota</taxon>
        <taxon>Sar</taxon>
        <taxon>Stramenopiles</taxon>
        <taxon>Oomycota</taxon>
        <taxon>Peronosporomycetes</taxon>
        <taxon>Peronosporales</taxon>
        <taxon>Peronosporaceae</taxon>
        <taxon>Phytophthora</taxon>
    </lineage>
</organism>
<keyword evidence="2" id="KW-0808">Transferase</keyword>
<keyword evidence="5" id="KW-1185">Reference proteome</keyword>
<dbReference type="AlphaFoldDB" id="A0A9W6XSW8"/>
<dbReference type="PANTHER" id="PTHR13271">
    <property type="entry name" value="UNCHARACTERIZED PUTATIVE METHYLTRANSFERASE"/>
    <property type="match status" value="1"/>
</dbReference>
<evidence type="ECO:0000313" key="4">
    <source>
        <dbReference type="EMBL" id="GMF44584.1"/>
    </source>
</evidence>
<dbReference type="InterPro" id="IPR036464">
    <property type="entry name" value="Rubisco_LSMT_subst-bd_sf"/>
</dbReference>
<reference evidence="4" key="1">
    <citation type="submission" date="2023-04" db="EMBL/GenBank/DDBJ databases">
        <title>Phytophthora fragariaefolia NBRC 109709.</title>
        <authorList>
            <person name="Ichikawa N."/>
            <person name="Sato H."/>
            <person name="Tonouchi N."/>
        </authorList>
    </citation>
    <scope>NUCLEOTIDE SEQUENCE</scope>
    <source>
        <strain evidence="4">NBRC 109709</strain>
    </source>
</reference>
<sequence length="219" mass="24291">MLPLCAVLHTGPSRLINSVISDECVQDFDLQKGFTVHTVKSYEPGEQLFINYGNHGNLRLLRNYGFTVPNNPYDVVNLPMPASLQKPRETDPAFSQKHELLSSVTESQAGIPALNVLRFQNDGSLAQNAEHWLEVMLATPDELNEVFKLAASQASPETGSTTTSLRLPSSLAQKVRSEVHKVVASRLEQYTSTFEVSRRIIADKVVLATTNVLRPDRSF</sequence>
<comment type="caution">
    <text evidence="4">The sequence shown here is derived from an EMBL/GenBank/DDBJ whole genome shotgun (WGS) entry which is preliminary data.</text>
</comment>
<accession>A0A9W6XSW8</accession>
<dbReference type="InterPro" id="IPR046341">
    <property type="entry name" value="SET_dom_sf"/>
</dbReference>
<protein>
    <submittedName>
        <fullName evidence="4">Unnamed protein product</fullName>
    </submittedName>
</protein>
<dbReference type="GO" id="GO:0016279">
    <property type="term" value="F:protein-lysine N-methyltransferase activity"/>
    <property type="evidence" value="ECO:0007669"/>
    <property type="project" value="TreeGrafter"/>
</dbReference>
<name>A0A9W6XSW8_9STRA</name>
<dbReference type="EMBL" id="BSXT01001715">
    <property type="protein sequence ID" value="GMF44584.1"/>
    <property type="molecule type" value="Genomic_DNA"/>
</dbReference>
<dbReference type="Proteomes" id="UP001165121">
    <property type="component" value="Unassembled WGS sequence"/>
</dbReference>
<dbReference type="Gene3D" id="3.90.1420.10">
    <property type="entry name" value="Rubisco LSMT, substrate-binding domain"/>
    <property type="match status" value="1"/>
</dbReference>
<dbReference type="InterPro" id="IPR050600">
    <property type="entry name" value="SETD3_SETD6_MTase"/>
</dbReference>
<dbReference type="Gene3D" id="3.90.1410.10">
    <property type="entry name" value="set domain protein methyltransferase, domain 1"/>
    <property type="match status" value="1"/>
</dbReference>
<dbReference type="GO" id="GO:0032259">
    <property type="term" value="P:methylation"/>
    <property type="evidence" value="ECO:0007669"/>
    <property type="project" value="UniProtKB-KW"/>
</dbReference>
<evidence type="ECO:0000256" key="2">
    <source>
        <dbReference type="ARBA" id="ARBA00022679"/>
    </source>
</evidence>
<keyword evidence="1" id="KW-0489">Methyltransferase</keyword>
<keyword evidence="3" id="KW-0949">S-adenosyl-L-methionine</keyword>
<evidence type="ECO:0000256" key="1">
    <source>
        <dbReference type="ARBA" id="ARBA00022603"/>
    </source>
</evidence>
<dbReference type="OrthoDB" id="341421at2759"/>
<proteinExistence type="predicted"/>
<gene>
    <name evidence="4" type="ORF">Pfra01_001559400</name>
</gene>
<evidence type="ECO:0000313" key="5">
    <source>
        <dbReference type="Proteomes" id="UP001165121"/>
    </source>
</evidence>
<evidence type="ECO:0000256" key="3">
    <source>
        <dbReference type="ARBA" id="ARBA00022691"/>
    </source>
</evidence>
<dbReference type="SUPFAM" id="SSF82199">
    <property type="entry name" value="SET domain"/>
    <property type="match status" value="1"/>
</dbReference>
<dbReference type="PANTHER" id="PTHR13271:SF137">
    <property type="entry name" value="SET DOMAIN-CONTAINING PROTEIN"/>
    <property type="match status" value="1"/>
</dbReference>